<reference evidence="2 3" key="1">
    <citation type="journal article" date="2011" name="Science">
        <title>The ecoresponsive genome of Daphnia pulex.</title>
        <authorList>
            <person name="Colbourne J.K."/>
            <person name="Pfrender M.E."/>
            <person name="Gilbert D."/>
            <person name="Thomas W.K."/>
            <person name="Tucker A."/>
            <person name="Oakley T.H."/>
            <person name="Tokishita S."/>
            <person name="Aerts A."/>
            <person name="Arnold G.J."/>
            <person name="Basu M.K."/>
            <person name="Bauer D.J."/>
            <person name="Caceres C.E."/>
            <person name="Carmel L."/>
            <person name="Casola C."/>
            <person name="Choi J.H."/>
            <person name="Detter J.C."/>
            <person name="Dong Q."/>
            <person name="Dusheyko S."/>
            <person name="Eads B.D."/>
            <person name="Frohlich T."/>
            <person name="Geiler-Samerotte K.A."/>
            <person name="Gerlach D."/>
            <person name="Hatcher P."/>
            <person name="Jogdeo S."/>
            <person name="Krijgsveld J."/>
            <person name="Kriventseva E.V."/>
            <person name="Kultz D."/>
            <person name="Laforsch C."/>
            <person name="Lindquist E."/>
            <person name="Lopez J."/>
            <person name="Manak J.R."/>
            <person name="Muller J."/>
            <person name="Pangilinan J."/>
            <person name="Patwardhan R.P."/>
            <person name="Pitluck S."/>
            <person name="Pritham E.J."/>
            <person name="Rechtsteiner A."/>
            <person name="Rho M."/>
            <person name="Rogozin I.B."/>
            <person name="Sakarya O."/>
            <person name="Salamov A."/>
            <person name="Schaack S."/>
            <person name="Shapiro H."/>
            <person name="Shiga Y."/>
            <person name="Skalitzky C."/>
            <person name="Smith Z."/>
            <person name="Souvorov A."/>
            <person name="Sung W."/>
            <person name="Tang Z."/>
            <person name="Tsuchiya D."/>
            <person name="Tu H."/>
            <person name="Vos H."/>
            <person name="Wang M."/>
            <person name="Wolf Y.I."/>
            <person name="Yamagata H."/>
            <person name="Yamada T."/>
            <person name="Ye Y."/>
            <person name="Shaw J.R."/>
            <person name="Andrews J."/>
            <person name="Crease T.J."/>
            <person name="Tang H."/>
            <person name="Lucas S.M."/>
            <person name="Robertson H.M."/>
            <person name="Bork P."/>
            <person name="Koonin E.V."/>
            <person name="Zdobnov E.M."/>
            <person name="Grigoriev I.V."/>
            <person name="Lynch M."/>
            <person name="Boore J.L."/>
        </authorList>
    </citation>
    <scope>NUCLEOTIDE SEQUENCE [LARGE SCALE GENOMIC DNA]</scope>
</reference>
<protein>
    <submittedName>
        <fullName evidence="2">Uncharacterized protein</fullName>
    </submittedName>
</protein>
<name>E9I6V4_DAPPU</name>
<dbReference type="KEGG" id="dpx:DAPPUDRAFT_344270"/>
<sequence length="151" mass="15623">MVYVLIGHNGNDSDVPEATHIRGTVSVTDMRLISNDDDSEHSANDSIHVPSGGIKSPAINNNVGDLSLLGSSPGGGGGGMMSVSAMAATTSGNSSSNGSGGKKRGRNGEEIKDAIAPFSRASRKRPHVLRHMHTGIDREFGRIGGKVGGWF</sequence>
<evidence type="ECO:0000313" key="2">
    <source>
        <dbReference type="EMBL" id="EFX60276.1"/>
    </source>
</evidence>
<dbReference type="GO" id="GO:0006357">
    <property type="term" value="P:regulation of transcription by RNA polymerase II"/>
    <property type="evidence" value="ECO:0000318"/>
    <property type="project" value="GO_Central"/>
</dbReference>
<dbReference type="EMBL" id="GL736727">
    <property type="protein sequence ID" value="EFX60276.1"/>
    <property type="molecule type" value="Genomic_DNA"/>
</dbReference>
<dbReference type="GO" id="GO:0000978">
    <property type="term" value="F:RNA polymerase II cis-regulatory region sequence-specific DNA binding"/>
    <property type="evidence" value="ECO:0000318"/>
    <property type="project" value="GO_Central"/>
</dbReference>
<feature type="region of interest" description="Disordered" evidence="1">
    <location>
        <begin position="35"/>
        <end position="55"/>
    </location>
</feature>
<dbReference type="InParanoid" id="E9I6V4"/>
<gene>
    <name evidence="2" type="ORF">DAPPUDRAFT_344270</name>
</gene>
<accession>E9I6V4</accession>
<keyword evidence="3" id="KW-1185">Reference proteome</keyword>
<evidence type="ECO:0000256" key="1">
    <source>
        <dbReference type="SAM" id="MobiDB-lite"/>
    </source>
</evidence>
<dbReference type="OrthoDB" id="6022300at2759"/>
<dbReference type="AlphaFoldDB" id="E9I6V4"/>
<dbReference type="HOGENOM" id="CLU_1733314_0_0_1"/>
<dbReference type="Proteomes" id="UP000000305">
    <property type="component" value="Unassembled WGS sequence"/>
</dbReference>
<feature type="compositionally biased region" description="Low complexity" evidence="1">
    <location>
        <begin position="81"/>
        <end position="97"/>
    </location>
</feature>
<dbReference type="GO" id="GO:0005634">
    <property type="term" value="C:nucleus"/>
    <property type="evidence" value="ECO:0000318"/>
    <property type="project" value="GO_Central"/>
</dbReference>
<dbReference type="GO" id="GO:0000981">
    <property type="term" value="F:DNA-binding transcription factor activity, RNA polymerase II-specific"/>
    <property type="evidence" value="ECO:0000318"/>
    <property type="project" value="GO_Central"/>
</dbReference>
<feature type="region of interest" description="Disordered" evidence="1">
    <location>
        <begin position="73"/>
        <end position="114"/>
    </location>
</feature>
<proteinExistence type="predicted"/>
<organism evidence="2 3">
    <name type="scientific">Daphnia pulex</name>
    <name type="common">Water flea</name>
    <dbReference type="NCBI Taxonomy" id="6669"/>
    <lineage>
        <taxon>Eukaryota</taxon>
        <taxon>Metazoa</taxon>
        <taxon>Ecdysozoa</taxon>
        <taxon>Arthropoda</taxon>
        <taxon>Crustacea</taxon>
        <taxon>Branchiopoda</taxon>
        <taxon>Diplostraca</taxon>
        <taxon>Cladocera</taxon>
        <taxon>Anomopoda</taxon>
        <taxon>Daphniidae</taxon>
        <taxon>Daphnia</taxon>
    </lineage>
</organism>
<evidence type="ECO:0000313" key="3">
    <source>
        <dbReference type="Proteomes" id="UP000000305"/>
    </source>
</evidence>